<accession>A0A383C6E3</accession>
<evidence type="ECO:0000313" key="1">
    <source>
        <dbReference type="EMBL" id="SVE27792.1"/>
    </source>
</evidence>
<reference evidence="1" key="1">
    <citation type="submission" date="2018-05" db="EMBL/GenBank/DDBJ databases">
        <authorList>
            <person name="Lanie J.A."/>
            <person name="Ng W.-L."/>
            <person name="Kazmierczak K.M."/>
            <person name="Andrzejewski T.M."/>
            <person name="Davidsen T.M."/>
            <person name="Wayne K.J."/>
            <person name="Tettelin H."/>
            <person name="Glass J.I."/>
            <person name="Rusch D."/>
            <person name="Podicherti R."/>
            <person name="Tsui H.-C.T."/>
            <person name="Winkler M.E."/>
        </authorList>
    </citation>
    <scope>NUCLEOTIDE SEQUENCE</scope>
</reference>
<dbReference type="AlphaFoldDB" id="A0A383C6E3"/>
<proteinExistence type="predicted"/>
<sequence length="78" mass="8982">VSKISRVLVVTKEYLRLKDYQQSLGEGLRFDLLGPEHTESILKWRNDKETIGAFTTTGGLSRKAHEQFLATYEVQDRI</sequence>
<feature type="non-terminal residue" evidence="1">
    <location>
        <position position="78"/>
    </location>
</feature>
<name>A0A383C6E3_9ZZZZ</name>
<dbReference type="EMBL" id="UINC01206254">
    <property type="protein sequence ID" value="SVE27792.1"/>
    <property type="molecule type" value="Genomic_DNA"/>
</dbReference>
<protein>
    <submittedName>
        <fullName evidence="1">Uncharacterized protein</fullName>
    </submittedName>
</protein>
<gene>
    <name evidence="1" type="ORF">METZ01_LOCUS480646</name>
</gene>
<feature type="non-terminal residue" evidence="1">
    <location>
        <position position="1"/>
    </location>
</feature>
<organism evidence="1">
    <name type="scientific">marine metagenome</name>
    <dbReference type="NCBI Taxonomy" id="408172"/>
    <lineage>
        <taxon>unclassified sequences</taxon>
        <taxon>metagenomes</taxon>
        <taxon>ecological metagenomes</taxon>
    </lineage>
</organism>